<feature type="domain" description="Penicillin-binding protein dimerisation" evidence="6">
    <location>
        <begin position="185"/>
        <end position="356"/>
    </location>
</feature>
<dbReference type="InterPro" id="IPR012338">
    <property type="entry name" value="Beta-lactam/transpept-like"/>
</dbReference>
<dbReference type="SUPFAM" id="SSF56519">
    <property type="entry name" value="Penicillin binding protein dimerisation domain"/>
    <property type="match status" value="1"/>
</dbReference>
<feature type="region of interest" description="Disordered" evidence="4">
    <location>
        <begin position="122"/>
        <end position="144"/>
    </location>
</feature>
<keyword evidence="3" id="KW-0472">Membrane</keyword>
<dbReference type="RefSeq" id="WP_303902598.1">
    <property type="nucleotide sequence ID" value="NZ_DYXC01000034.1"/>
</dbReference>
<dbReference type="InterPro" id="IPR036138">
    <property type="entry name" value="PBP_dimer_sf"/>
</dbReference>
<dbReference type="SUPFAM" id="SSF56601">
    <property type="entry name" value="beta-lactamase/transpeptidase-like"/>
    <property type="match status" value="1"/>
</dbReference>
<dbReference type="AlphaFoldDB" id="A0A921FN11"/>
<proteinExistence type="inferred from homology"/>
<evidence type="ECO:0000259" key="5">
    <source>
        <dbReference type="Pfam" id="PF00905"/>
    </source>
</evidence>
<dbReference type="Pfam" id="PF00905">
    <property type="entry name" value="Transpeptidase"/>
    <property type="match status" value="1"/>
</dbReference>
<name>A0A921FN11_9MICC</name>
<dbReference type="PANTHER" id="PTHR30627">
    <property type="entry name" value="PEPTIDOGLYCAN D,D-TRANSPEPTIDASE"/>
    <property type="match status" value="1"/>
</dbReference>
<accession>A0A921FN11</accession>
<dbReference type="Gene3D" id="3.90.1310.10">
    <property type="entry name" value="Penicillin-binding protein 2a (Domain 2)"/>
    <property type="match status" value="1"/>
</dbReference>
<comment type="subcellular location">
    <subcellularLocation>
        <location evidence="1">Membrane</location>
    </subcellularLocation>
</comment>
<dbReference type="Gene3D" id="3.40.710.10">
    <property type="entry name" value="DD-peptidase/beta-lactamase superfamily"/>
    <property type="match status" value="1"/>
</dbReference>
<organism evidence="7 8">
    <name type="scientific">Enteractinococcus helveticum</name>
    <dbReference type="NCBI Taxonomy" id="1837282"/>
    <lineage>
        <taxon>Bacteria</taxon>
        <taxon>Bacillati</taxon>
        <taxon>Actinomycetota</taxon>
        <taxon>Actinomycetes</taxon>
        <taxon>Micrococcales</taxon>
        <taxon>Micrococcaceae</taxon>
    </lineage>
</organism>
<comment type="caution">
    <text evidence="7">The sequence shown here is derived from an EMBL/GenBank/DDBJ whole genome shotgun (WGS) entry which is preliminary data.</text>
</comment>
<evidence type="ECO:0000256" key="2">
    <source>
        <dbReference type="ARBA" id="ARBA00007171"/>
    </source>
</evidence>
<dbReference type="Proteomes" id="UP000703315">
    <property type="component" value="Unassembled WGS sequence"/>
</dbReference>
<gene>
    <name evidence="7" type="ORF">K8V32_02885</name>
</gene>
<dbReference type="InterPro" id="IPR050515">
    <property type="entry name" value="Beta-lactam/transpept"/>
</dbReference>
<dbReference type="GO" id="GO:0008658">
    <property type="term" value="F:penicillin binding"/>
    <property type="evidence" value="ECO:0007669"/>
    <property type="project" value="InterPro"/>
</dbReference>
<feature type="compositionally biased region" description="Acidic residues" evidence="4">
    <location>
        <begin position="127"/>
        <end position="140"/>
    </location>
</feature>
<dbReference type="EMBL" id="DYXC01000034">
    <property type="protein sequence ID" value="HJF13736.1"/>
    <property type="molecule type" value="Genomic_DNA"/>
</dbReference>
<comment type="similarity">
    <text evidence="2">Belongs to the transpeptidase family.</text>
</comment>
<evidence type="ECO:0000256" key="4">
    <source>
        <dbReference type="SAM" id="MobiDB-lite"/>
    </source>
</evidence>
<evidence type="ECO:0000256" key="3">
    <source>
        <dbReference type="ARBA" id="ARBA00023136"/>
    </source>
</evidence>
<dbReference type="GO" id="GO:0071555">
    <property type="term" value="P:cell wall organization"/>
    <property type="evidence" value="ECO:0007669"/>
    <property type="project" value="TreeGrafter"/>
</dbReference>
<dbReference type="Pfam" id="PF03717">
    <property type="entry name" value="PBP_dimer"/>
    <property type="match status" value="1"/>
</dbReference>
<dbReference type="GO" id="GO:0071972">
    <property type="term" value="F:peptidoglycan L,D-transpeptidase activity"/>
    <property type="evidence" value="ECO:0007669"/>
    <property type="project" value="TreeGrafter"/>
</dbReference>
<evidence type="ECO:0000313" key="7">
    <source>
        <dbReference type="EMBL" id="HJF13736.1"/>
    </source>
</evidence>
<reference evidence="7" key="2">
    <citation type="submission" date="2021-09" db="EMBL/GenBank/DDBJ databases">
        <authorList>
            <person name="Gilroy R."/>
        </authorList>
    </citation>
    <scope>NUCLEOTIDE SEQUENCE</scope>
    <source>
        <strain evidence="7">ChiHjej13B12-14962</strain>
    </source>
</reference>
<sequence length="703" mass="74537">MMSSTHTAHHSQSTASSRIFRRRYSLTAVLIAAALGLSACGPNVPDPTDTAQQFADQLVSEEFSGLTDLSLTDDSIDPAALADALAQLQRFPLSVSLDSAQMDDTDDDTVTATAQYTVTWDLTPGEAADEDDNATEDAAESENWSYQTQASLVWDETTETWQPRLEASTLVPGLAPDGHVNVEIDPAERGTIRDGEDNAMVMDRPVQRIGIDKSHVLEALSSADAEPTDDDIEQTLTESATELAEALDLDPEPLVDRTLAAGERAWVEFIVLRDDGETEIPIDDIAEIQGAMAMEDTMVLGPSRTFARSLFGTYGEPNAEQIEASDGEFTAGVPTGLTGLQRMYNEHLAGSDGLDITIDNTEATQPASEDATGQEVSYSREVVDGKTLTTTLHMDVQQLAEDMIADADIPAGLVVVRPSDGHILAAAEGPADVSWPLATTGAYPPGSTFKMITALAMLRNGMTPESTVNCPQTITIDGAEFSNFEGYPSDYLGEITLADAIAQSCNTSFVSQWEELSPDDVHDAAVALGLVEDPIVGYHGAFLGTVPTEVEGTQYAAGLFGQGLVQASPLGMATVAASIAAGQTVTPIMVTDPAVEPNDNDHLPGNAPLTEDEAATLQELMAGPVEYGTVPILQNVPGAPVYAKTGTAEYVDDGEDLAHTWLMATHGDLAVSLFYSEGFAGAQTNGPVVEEFLTELEDIIPSE</sequence>
<dbReference type="InterPro" id="IPR001460">
    <property type="entry name" value="PCN-bd_Tpept"/>
</dbReference>
<dbReference type="InterPro" id="IPR005311">
    <property type="entry name" value="PBP_dimer"/>
</dbReference>
<protein>
    <submittedName>
        <fullName evidence="7">Penicillin-binding protein</fullName>
    </submittedName>
</protein>
<evidence type="ECO:0000256" key="1">
    <source>
        <dbReference type="ARBA" id="ARBA00004370"/>
    </source>
</evidence>
<dbReference type="GO" id="GO:0005886">
    <property type="term" value="C:plasma membrane"/>
    <property type="evidence" value="ECO:0007669"/>
    <property type="project" value="TreeGrafter"/>
</dbReference>
<dbReference type="PANTHER" id="PTHR30627:SF24">
    <property type="entry name" value="PENICILLIN-BINDING PROTEIN 4B"/>
    <property type="match status" value="1"/>
</dbReference>
<evidence type="ECO:0000313" key="8">
    <source>
        <dbReference type="Proteomes" id="UP000703315"/>
    </source>
</evidence>
<evidence type="ECO:0000259" key="6">
    <source>
        <dbReference type="Pfam" id="PF03717"/>
    </source>
</evidence>
<feature type="domain" description="Penicillin-binding protein transpeptidase" evidence="5">
    <location>
        <begin position="413"/>
        <end position="664"/>
    </location>
</feature>
<reference evidence="7" key="1">
    <citation type="journal article" date="2021" name="PeerJ">
        <title>Extensive microbial diversity within the chicken gut microbiome revealed by metagenomics and culture.</title>
        <authorList>
            <person name="Gilroy R."/>
            <person name="Ravi A."/>
            <person name="Getino M."/>
            <person name="Pursley I."/>
            <person name="Horton D.L."/>
            <person name="Alikhan N.F."/>
            <person name="Baker D."/>
            <person name="Gharbi K."/>
            <person name="Hall N."/>
            <person name="Watson M."/>
            <person name="Adriaenssens E.M."/>
            <person name="Foster-Nyarko E."/>
            <person name="Jarju S."/>
            <person name="Secka A."/>
            <person name="Antonio M."/>
            <person name="Oren A."/>
            <person name="Chaudhuri R.R."/>
            <person name="La Ragione R."/>
            <person name="Hildebrand F."/>
            <person name="Pallen M.J."/>
        </authorList>
    </citation>
    <scope>NUCLEOTIDE SEQUENCE</scope>
    <source>
        <strain evidence="7">ChiHjej13B12-14962</strain>
    </source>
</reference>